<keyword evidence="2" id="KW-0413">Isomerase</keyword>
<dbReference type="Proteomes" id="UP000055035">
    <property type="component" value="Unassembled WGS sequence"/>
</dbReference>
<dbReference type="OrthoDB" id="9788221at2"/>
<dbReference type="SUPFAM" id="SSF54506">
    <property type="entry name" value="Diaminopimelate epimerase-like"/>
    <property type="match status" value="1"/>
</dbReference>
<dbReference type="PIRSF" id="PIRSF016184">
    <property type="entry name" value="PhzC_PhzF"/>
    <property type="match status" value="1"/>
</dbReference>
<gene>
    <name evidence="4" type="ORF">Ljor_1502</name>
</gene>
<dbReference type="AlphaFoldDB" id="A0A0W0VAN4"/>
<evidence type="ECO:0000313" key="4">
    <source>
        <dbReference type="EMBL" id="KTD17196.1"/>
    </source>
</evidence>
<keyword evidence="5" id="KW-1185">Reference proteome</keyword>
<sequence length="260" mass="29265">MHDLAIYQIDAFTDKVFHGNPAAVCLLNDWLNDELMQAIAVENNLSETAFVIEDGNGFHIRWFTPKGEISLCGHATLAAGFVLHELKKTKETVIFSSLSGALAVHKQGERYTLDFPRLTFQDSRTPEAIMQCLDQPCVEIYDSELDYLVVLANESQVLQTQVDLKILSSLTKRGLIITAKSTEADFYSRCFYPKHNIPEDPVTGSAHCVLAPYWSSKLNKKELHGIQGSLRKGEVFCEVLENRVNLSGNCRWYMKGHIII</sequence>
<dbReference type="PANTHER" id="PTHR13774:SF17">
    <property type="entry name" value="PHENAZINE BIOSYNTHESIS-LIKE DOMAIN-CONTAINING PROTEIN"/>
    <property type="match status" value="1"/>
</dbReference>
<feature type="active site" evidence="3">
    <location>
        <position position="47"/>
    </location>
</feature>
<dbReference type="NCBIfam" id="TIGR00654">
    <property type="entry name" value="PhzF_family"/>
    <property type="match status" value="1"/>
</dbReference>
<comment type="caution">
    <text evidence="4">The sequence shown here is derived from an EMBL/GenBank/DDBJ whole genome shotgun (WGS) entry which is preliminary data.</text>
</comment>
<name>A0A0W0VAN4_9GAMM</name>
<reference evidence="4 5" key="1">
    <citation type="submission" date="2015-11" db="EMBL/GenBank/DDBJ databases">
        <title>Genomic analysis of 38 Legionella species identifies large and diverse effector repertoires.</title>
        <authorList>
            <person name="Burstein D."/>
            <person name="Amaro F."/>
            <person name="Zusman T."/>
            <person name="Lifshitz Z."/>
            <person name="Cohen O."/>
            <person name="Gilbert J.A."/>
            <person name="Pupko T."/>
            <person name="Shuman H.A."/>
            <person name="Segal G."/>
        </authorList>
    </citation>
    <scope>NUCLEOTIDE SEQUENCE [LARGE SCALE GENOMIC DNA]</scope>
    <source>
        <strain evidence="4 5">BL-540</strain>
    </source>
</reference>
<accession>A0A0W0VAN4</accession>
<dbReference type="RefSeq" id="WP_058470979.1">
    <property type="nucleotide sequence ID" value="NZ_CAAAIC010000003.1"/>
</dbReference>
<evidence type="ECO:0000313" key="5">
    <source>
        <dbReference type="Proteomes" id="UP000055035"/>
    </source>
</evidence>
<evidence type="ECO:0000256" key="1">
    <source>
        <dbReference type="ARBA" id="ARBA00008270"/>
    </source>
</evidence>
<proteinExistence type="inferred from homology"/>
<dbReference type="Gene3D" id="3.10.310.10">
    <property type="entry name" value="Diaminopimelate Epimerase, Chain A, domain 1"/>
    <property type="match status" value="2"/>
</dbReference>
<protein>
    <submittedName>
        <fullName evidence="4">Phenazine biosynthesis PhzF</fullName>
    </submittedName>
</protein>
<dbReference type="GO" id="GO:0016853">
    <property type="term" value="F:isomerase activity"/>
    <property type="evidence" value="ECO:0007669"/>
    <property type="project" value="UniProtKB-KW"/>
</dbReference>
<evidence type="ECO:0000256" key="3">
    <source>
        <dbReference type="PIRSR" id="PIRSR016184-1"/>
    </source>
</evidence>
<dbReference type="GO" id="GO:0005737">
    <property type="term" value="C:cytoplasm"/>
    <property type="evidence" value="ECO:0007669"/>
    <property type="project" value="TreeGrafter"/>
</dbReference>
<dbReference type="InterPro" id="IPR003719">
    <property type="entry name" value="Phenazine_PhzF-like"/>
</dbReference>
<evidence type="ECO:0000256" key="2">
    <source>
        <dbReference type="ARBA" id="ARBA00023235"/>
    </source>
</evidence>
<dbReference type="PATRIC" id="fig|456.5.peg.1605"/>
<dbReference type="PANTHER" id="PTHR13774">
    <property type="entry name" value="PHENAZINE BIOSYNTHESIS PROTEIN"/>
    <property type="match status" value="1"/>
</dbReference>
<comment type="similarity">
    <text evidence="1">Belongs to the PhzF family.</text>
</comment>
<dbReference type="STRING" id="456.Ljor_1502"/>
<dbReference type="EMBL" id="LNYJ01000011">
    <property type="protein sequence ID" value="KTD17196.1"/>
    <property type="molecule type" value="Genomic_DNA"/>
</dbReference>
<dbReference type="Pfam" id="PF02567">
    <property type="entry name" value="PhzC-PhzF"/>
    <property type="match status" value="1"/>
</dbReference>
<organism evidence="4 5">
    <name type="scientific">Legionella jordanis</name>
    <dbReference type="NCBI Taxonomy" id="456"/>
    <lineage>
        <taxon>Bacteria</taxon>
        <taxon>Pseudomonadati</taxon>
        <taxon>Pseudomonadota</taxon>
        <taxon>Gammaproteobacteria</taxon>
        <taxon>Legionellales</taxon>
        <taxon>Legionellaceae</taxon>
        <taxon>Legionella</taxon>
    </lineage>
</organism>